<evidence type="ECO:0000313" key="3">
    <source>
        <dbReference type="Proteomes" id="UP000318093"/>
    </source>
</evidence>
<evidence type="ECO:0000259" key="1">
    <source>
        <dbReference type="Pfam" id="PF01266"/>
    </source>
</evidence>
<reference evidence="2 3" key="1">
    <citation type="journal article" date="2019" name="Nat. Microbiol.">
        <title>Mediterranean grassland soil C-N compound turnover is dependent on rainfall and depth, and is mediated by genomically divergent microorganisms.</title>
        <authorList>
            <person name="Diamond S."/>
            <person name="Andeer P.F."/>
            <person name="Li Z."/>
            <person name="Crits-Christoph A."/>
            <person name="Burstein D."/>
            <person name="Anantharaman K."/>
            <person name="Lane K.R."/>
            <person name="Thomas B.C."/>
            <person name="Pan C."/>
            <person name="Northen T.R."/>
            <person name="Banfield J.F."/>
        </authorList>
    </citation>
    <scope>NUCLEOTIDE SEQUENCE [LARGE SCALE GENOMIC DNA]</scope>
    <source>
        <strain evidence="2">NP_6</strain>
    </source>
</reference>
<proteinExistence type="predicted"/>
<sequence length="414" mass="44442">MAGVERSGALIRDAEAVVVGAGALGASIAFHLAKAGSRRIALIDKHDLASQTSPRAAGLTAQVRKTDLMTRLAMMAVRKIERFEAETDEPLVYHQSGSMKIARTPEHHEQLKREVARGQRLGLGIDLVSPAEARRLMPFLDPVGAQGITYTPSDLYLEPVQIPLGYARAAARLGATVTPNTAVTGIVTKNGGVTGVITDQGEIQTPVVVDAAGAWTRLVAQMANGRIPVVPTRHQLLITEPIDGVSTAQPIVRVIDSNVYVRPEKGGLMLGGYEPDPIQYDTAALPAGFQIKDLVLDIGVLRRLAGTVVAQFPILREFKVREHRGGLPTMTADGRHIVGPVPGIRGFFVASGCCVGGLSISPAVGEVLAEWILTGKPPMDLTFLAPERFGVEYHLEEKLQAQCRWQYAHQYSAP</sequence>
<dbReference type="AlphaFoldDB" id="A0A537JGG4"/>
<accession>A0A537JGG4</accession>
<dbReference type="Gene3D" id="3.50.50.60">
    <property type="entry name" value="FAD/NAD(P)-binding domain"/>
    <property type="match status" value="1"/>
</dbReference>
<protein>
    <submittedName>
        <fullName evidence="2">FAD-binding oxidoreductase</fullName>
    </submittedName>
</protein>
<gene>
    <name evidence="2" type="ORF">E6H03_05180</name>
</gene>
<dbReference type="Gene3D" id="3.30.9.10">
    <property type="entry name" value="D-Amino Acid Oxidase, subunit A, domain 2"/>
    <property type="match status" value="1"/>
</dbReference>
<dbReference type="InterPro" id="IPR036188">
    <property type="entry name" value="FAD/NAD-bd_sf"/>
</dbReference>
<dbReference type="EMBL" id="VBAN01000152">
    <property type="protein sequence ID" value="TMI82631.1"/>
    <property type="molecule type" value="Genomic_DNA"/>
</dbReference>
<dbReference type="GO" id="GO:0005737">
    <property type="term" value="C:cytoplasm"/>
    <property type="evidence" value="ECO:0007669"/>
    <property type="project" value="TreeGrafter"/>
</dbReference>
<evidence type="ECO:0000313" key="2">
    <source>
        <dbReference type="EMBL" id="TMI82631.1"/>
    </source>
</evidence>
<dbReference type="SUPFAM" id="SSF54373">
    <property type="entry name" value="FAD-linked reductases, C-terminal domain"/>
    <property type="match status" value="1"/>
</dbReference>
<feature type="domain" description="FAD dependent oxidoreductase" evidence="1">
    <location>
        <begin position="16"/>
        <end position="371"/>
    </location>
</feature>
<dbReference type="Proteomes" id="UP000318093">
    <property type="component" value="Unassembled WGS sequence"/>
</dbReference>
<dbReference type="PANTHER" id="PTHR13847:SF193">
    <property type="entry name" value="PYRUVATE DEHYDROGENASE PHOSPHATASE REGULATORY SUBUNIT, MITOCHONDRIAL"/>
    <property type="match status" value="1"/>
</dbReference>
<organism evidence="2 3">
    <name type="scientific">Candidatus Segetimicrobium genomatis</name>
    <dbReference type="NCBI Taxonomy" id="2569760"/>
    <lineage>
        <taxon>Bacteria</taxon>
        <taxon>Bacillati</taxon>
        <taxon>Candidatus Sysuimicrobiota</taxon>
        <taxon>Candidatus Sysuimicrobiia</taxon>
        <taxon>Candidatus Sysuimicrobiales</taxon>
        <taxon>Candidatus Segetimicrobiaceae</taxon>
        <taxon>Candidatus Segetimicrobium</taxon>
    </lineage>
</organism>
<dbReference type="SUPFAM" id="SSF51905">
    <property type="entry name" value="FAD/NAD(P)-binding domain"/>
    <property type="match status" value="1"/>
</dbReference>
<name>A0A537JGG4_9BACT</name>
<comment type="caution">
    <text evidence="2">The sequence shown here is derived from an EMBL/GenBank/DDBJ whole genome shotgun (WGS) entry which is preliminary data.</text>
</comment>
<dbReference type="Pfam" id="PF01266">
    <property type="entry name" value="DAO"/>
    <property type="match status" value="1"/>
</dbReference>
<dbReference type="PANTHER" id="PTHR13847">
    <property type="entry name" value="SARCOSINE DEHYDROGENASE-RELATED"/>
    <property type="match status" value="1"/>
</dbReference>
<dbReference type="InterPro" id="IPR006076">
    <property type="entry name" value="FAD-dep_OxRdtase"/>
</dbReference>